<organism evidence="1 2">
    <name type="scientific">Galdieria sulphuraria</name>
    <name type="common">Red alga</name>
    <dbReference type="NCBI Taxonomy" id="130081"/>
    <lineage>
        <taxon>Eukaryota</taxon>
        <taxon>Rhodophyta</taxon>
        <taxon>Bangiophyceae</taxon>
        <taxon>Galdieriales</taxon>
        <taxon>Galdieriaceae</taxon>
        <taxon>Galdieria</taxon>
    </lineage>
</organism>
<name>M2XRU3_GALSU</name>
<dbReference type="SUPFAM" id="SSF48576">
    <property type="entry name" value="Terpenoid synthases"/>
    <property type="match status" value="1"/>
</dbReference>
<dbReference type="EC" id="2.5.1.32" evidence="1"/>
<dbReference type="OrthoDB" id="270318at2759"/>
<dbReference type="KEGG" id="gsl:Gasu_61890"/>
<keyword evidence="2" id="KW-1185">Reference proteome</keyword>
<dbReference type="Gene3D" id="1.10.600.10">
    <property type="entry name" value="Farnesyl Diphosphate Synthase"/>
    <property type="match status" value="1"/>
</dbReference>
<dbReference type="InterPro" id="IPR008949">
    <property type="entry name" value="Isoprenoid_synthase_dom_sf"/>
</dbReference>
<dbReference type="Pfam" id="PF00494">
    <property type="entry name" value="SQS_PSY"/>
    <property type="match status" value="1"/>
</dbReference>
<dbReference type="STRING" id="130081.M2XRU3"/>
<dbReference type="GO" id="GO:0016740">
    <property type="term" value="F:transferase activity"/>
    <property type="evidence" value="ECO:0007669"/>
    <property type="project" value="UniProtKB-KW"/>
</dbReference>
<dbReference type="Proteomes" id="UP000030680">
    <property type="component" value="Unassembled WGS sequence"/>
</dbReference>
<keyword evidence="1" id="KW-0808">Transferase</keyword>
<dbReference type="GeneID" id="17085149"/>
<dbReference type="eggNOG" id="KOG4411">
    <property type="taxonomic scope" value="Eukaryota"/>
</dbReference>
<evidence type="ECO:0000313" key="1">
    <source>
        <dbReference type="EMBL" id="EME26164.1"/>
    </source>
</evidence>
<dbReference type="AlphaFoldDB" id="M2XRU3"/>
<dbReference type="OMA" id="YNDPMPD"/>
<gene>
    <name evidence="1" type="ORF">Gasu_61890</name>
</gene>
<dbReference type="InterPro" id="IPR002060">
    <property type="entry name" value="Squ/phyt_synthse"/>
</dbReference>
<evidence type="ECO:0000313" key="2">
    <source>
        <dbReference type="Proteomes" id="UP000030680"/>
    </source>
</evidence>
<reference evidence="2" key="1">
    <citation type="journal article" date="2013" name="Science">
        <title>Gene transfer from bacteria and archaea facilitated evolution of an extremophilic eukaryote.</title>
        <authorList>
            <person name="Schonknecht G."/>
            <person name="Chen W.H."/>
            <person name="Ternes C.M."/>
            <person name="Barbier G.G."/>
            <person name="Shrestha R.P."/>
            <person name="Stanke M."/>
            <person name="Brautigam A."/>
            <person name="Baker B.J."/>
            <person name="Banfield J.F."/>
            <person name="Garavito R.M."/>
            <person name="Carr K."/>
            <person name="Wilkerson C."/>
            <person name="Rensing S.A."/>
            <person name="Gagneul D."/>
            <person name="Dickenson N.E."/>
            <person name="Oesterhelt C."/>
            <person name="Lercher M.J."/>
            <person name="Weber A.P."/>
        </authorList>
    </citation>
    <scope>NUCLEOTIDE SEQUENCE [LARGE SCALE GENOMIC DNA]</scope>
    <source>
        <strain evidence="2">074W</strain>
    </source>
</reference>
<accession>M2XRU3</accession>
<dbReference type="EMBL" id="KB454589">
    <property type="protein sequence ID" value="EME26164.1"/>
    <property type="molecule type" value="Genomic_DNA"/>
</dbReference>
<sequence>MKHQRRRRVSQRNRFVNGILFSTMYRAQDSSFGYCLDLLRRYDHDQFLVNLVQPNTHRRAHAAIRAFNVELTRIRQIVTNEDLGRLRVTFFREALERAFAATPDKQPVLDLLSEAIVQFGLSKKWFERLLSAREADLSLPNFQTIQEVEHFTESTQSSLLYAYLETFGKRQLSLPVYQAASHLGQALGLTILLRGTRHHIESRLCYFPKEWIQKYRVDLPLHYRGLWKESNSIGMLQEMSELASYHIATARQYVGDIPPLLFPAFLSSTIVDVYLAKIRRYHYQMLDPRVEFAAKLGLKLLWNKWRRRF</sequence>
<proteinExistence type="predicted"/>
<protein>
    <submittedName>
        <fullName evidence="1">Phytoene synthase</fullName>
        <ecNumber evidence="1">2.5.1.32</ecNumber>
    </submittedName>
</protein>
<dbReference type="RefSeq" id="XP_005702684.1">
    <property type="nucleotide sequence ID" value="XM_005702627.1"/>
</dbReference>
<dbReference type="Gramene" id="EME26164">
    <property type="protein sequence ID" value="EME26164"/>
    <property type="gene ID" value="Gasu_61890"/>
</dbReference>